<name>A0A9P8T0J6_9ASCO</name>
<protein>
    <submittedName>
        <fullName evidence="1">Uncharacterized protein</fullName>
    </submittedName>
</protein>
<proteinExistence type="predicted"/>
<sequence>MISGGSVSEVALSFEATESTLLSLVILVVPVVPVDSIDEILCEGASNLAMDLELAISARFDIEGGSDTIPPASAECSSSRLVTLINFSADMYPGIDKPRVSSDPGLLCQDEIELLFEEIDDFRSTHLVVDVVTKAWRVNDRQQQLGVVLVQDLNRRLCDGNSRLLVRHFRIKDSLVLGGVRNHSAEVGKRNGLADRLLSGRLVVLVPVRKNVSVEKRVHK</sequence>
<organism evidence="1 2">
    <name type="scientific">Ogataea polymorpha</name>
    <dbReference type="NCBI Taxonomy" id="460523"/>
    <lineage>
        <taxon>Eukaryota</taxon>
        <taxon>Fungi</taxon>
        <taxon>Dikarya</taxon>
        <taxon>Ascomycota</taxon>
        <taxon>Saccharomycotina</taxon>
        <taxon>Pichiomycetes</taxon>
        <taxon>Pichiales</taxon>
        <taxon>Pichiaceae</taxon>
        <taxon>Ogataea</taxon>
    </lineage>
</organism>
<reference evidence="1" key="2">
    <citation type="submission" date="2021-01" db="EMBL/GenBank/DDBJ databases">
        <authorList>
            <person name="Schikora-Tamarit M.A."/>
        </authorList>
    </citation>
    <scope>NUCLEOTIDE SEQUENCE</scope>
    <source>
        <strain evidence="1">NCAIM Y.01608</strain>
    </source>
</reference>
<evidence type="ECO:0000313" key="1">
    <source>
        <dbReference type="EMBL" id="KAH3660681.1"/>
    </source>
</evidence>
<keyword evidence="2" id="KW-1185">Reference proteome</keyword>
<evidence type="ECO:0000313" key="2">
    <source>
        <dbReference type="Proteomes" id="UP000788993"/>
    </source>
</evidence>
<accession>A0A9P8T0J6</accession>
<gene>
    <name evidence="1" type="ORF">OGATHE_005013</name>
</gene>
<comment type="caution">
    <text evidence="1">The sequence shown here is derived from an EMBL/GenBank/DDBJ whole genome shotgun (WGS) entry which is preliminary data.</text>
</comment>
<dbReference type="AlphaFoldDB" id="A0A9P8T0J6"/>
<reference evidence="1" key="1">
    <citation type="journal article" date="2021" name="Open Biol.">
        <title>Shared evolutionary footprints suggest mitochondrial oxidative damage underlies multiple complex I losses in fungi.</title>
        <authorList>
            <person name="Schikora-Tamarit M.A."/>
            <person name="Marcet-Houben M."/>
            <person name="Nosek J."/>
            <person name="Gabaldon T."/>
        </authorList>
    </citation>
    <scope>NUCLEOTIDE SEQUENCE</scope>
    <source>
        <strain evidence="1">NCAIM Y.01608</strain>
    </source>
</reference>
<dbReference type="Proteomes" id="UP000788993">
    <property type="component" value="Unassembled WGS sequence"/>
</dbReference>
<dbReference type="EMBL" id="JAEUBD010001468">
    <property type="protein sequence ID" value="KAH3660681.1"/>
    <property type="molecule type" value="Genomic_DNA"/>
</dbReference>